<keyword evidence="1" id="KW-0812">Transmembrane</keyword>
<keyword evidence="1" id="KW-0472">Membrane</keyword>
<keyword evidence="1" id="KW-1133">Transmembrane helix</keyword>
<dbReference type="AlphaFoldDB" id="A0A7V8RBC4"/>
<proteinExistence type="predicted"/>
<feature type="transmembrane region" description="Helical" evidence="1">
    <location>
        <begin position="29"/>
        <end position="48"/>
    </location>
</feature>
<sequence length="213" mass="21881">MNQAALIQALCDDLTPVTPASPSETIVRGALIGGSAAVLAVLAIWGVQPGIDHGWTLCAFLLKAGAMMALAAIALRSLAALARPAAVPVALWPGLAVITAVLGFVALGQMLVAHESGAEQLMFGESWQACPWRIVGLSLPLLGGIFRSLRQQAPVHLRRAGAIAGLLSGSIAAAVYALACTEQSAAFVLCWYGLGIGLATLLGAVSAPRLLRW</sequence>
<feature type="transmembrane region" description="Helical" evidence="1">
    <location>
        <begin position="54"/>
        <end position="75"/>
    </location>
</feature>
<dbReference type="InterPro" id="IPR009495">
    <property type="entry name" value="NrsF"/>
</dbReference>
<comment type="caution">
    <text evidence="2">The sequence shown here is derived from an EMBL/GenBank/DDBJ whole genome shotgun (WGS) entry which is preliminary data.</text>
</comment>
<evidence type="ECO:0000313" key="2">
    <source>
        <dbReference type="EMBL" id="MBA1373333.1"/>
    </source>
</evidence>
<accession>A0A7V8RBC4</accession>
<protein>
    <submittedName>
        <fullName evidence="2">DUF1109 domain-containing protein</fullName>
    </submittedName>
</protein>
<feature type="transmembrane region" description="Helical" evidence="1">
    <location>
        <begin position="161"/>
        <end position="179"/>
    </location>
</feature>
<evidence type="ECO:0000256" key="1">
    <source>
        <dbReference type="SAM" id="Phobius"/>
    </source>
</evidence>
<feature type="transmembrane region" description="Helical" evidence="1">
    <location>
        <begin position="87"/>
        <end position="112"/>
    </location>
</feature>
<dbReference type="RefSeq" id="WP_181266421.1">
    <property type="nucleotide sequence ID" value="NZ_BAAAGB010000002.1"/>
</dbReference>
<evidence type="ECO:0000313" key="3">
    <source>
        <dbReference type="Proteomes" id="UP000589292"/>
    </source>
</evidence>
<dbReference type="EMBL" id="VDES01000001">
    <property type="protein sequence ID" value="MBA1373333.1"/>
    <property type="molecule type" value="Genomic_DNA"/>
</dbReference>
<dbReference type="Pfam" id="PF06532">
    <property type="entry name" value="NrsF"/>
    <property type="match status" value="1"/>
</dbReference>
<organism evidence="2 3">
    <name type="scientific">Sphingomonas ursincola</name>
    <dbReference type="NCBI Taxonomy" id="56361"/>
    <lineage>
        <taxon>Bacteria</taxon>
        <taxon>Pseudomonadati</taxon>
        <taxon>Pseudomonadota</taxon>
        <taxon>Alphaproteobacteria</taxon>
        <taxon>Sphingomonadales</taxon>
        <taxon>Sphingomonadaceae</taxon>
        <taxon>Sphingomonas</taxon>
    </lineage>
</organism>
<dbReference type="Proteomes" id="UP000589292">
    <property type="component" value="Unassembled WGS sequence"/>
</dbReference>
<name>A0A7V8RBC4_9SPHN</name>
<feature type="transmembrane region" description="Helical" evidence="1">
    <location>
        <begin position="185"/>
        <end position="207"/>
    </location>
</feature>
<gene>
    <name evidence="2" type="ORF">FG486_03210</name>
</gene>
<keyword evidence="3" id="KW-1185">Reference proteome</keyword>
<reference evidence="2 3" key="1">
    <citation type="journal article" date="1994" name="Int. J. Syst. Bacteriol.">
        <title>Phylogenetic positions of novel aerobic, bacteriochlorophyll a-containing bacteria and description of Roseococcus thiosulfatophilus gen. nov., sp. nov., Erythromicrobium ramosum gen. nov., sp. nov., and Erythrobacter litoralis sp. nov.</title>
        <authorList>
            <person name="Yurkov V."/>
            <person name="Stackebrandt E."/>
            <person name="Holmes A."/>
            <person name="Fuerst J.A."/>
            <person name="Hugenholtz P."/>
            <person name="Golecki J."/>
            <person name="Gad'on N."/>
            <person name="Gorlenko V.M."/>
            <person name="Kompantseva E.I."/>
            <person name="Drews G."/>
        </authorList>
    </citation>
    <scope>NUCLEOTIDE SEQUENCE [LARGE SCALE GENOMIC DNA]</scope>
    <source>
        <strain evidence="2 3">KR-99</strain>
    </source>
</reference>
<feature type="transmembrane region" description="Helical" evidence="1">
    <location>
        <begin position="132"/>
        <end position="149"/>
    </location>
</feature>